<accession>A0A443S8P2</accession>
<dbReference type="GO" id="GO:0005737">
    <property type="term" value="C:cytoplasm"/>
    <property type="evidence" value="ECO:0007669"/>
    <property type="project" value="TreeGrafter"/>
</dbReference>
<dbReference type="InterPro" id="IPR007835">
    <property type="entry name" value="MOFRL"/>
</dbReference>
<proteinExistence type="inferred from homology"/>
<dbReference type="AlphaFoldDB" id="A0A443S8P2"/>
<dbReference type="VEuPathDB" id="VectorBase:LDEU008104"/>
<gene>
    <name evidence="4" type="ORF">B4U80_01049</name>
</gene>
<feature type="domain" description="MOFRL-associated" evidence="3">
    <location>
        <begin position="10"/>
        <end position="279"/>
    </location>
</feature>
<evidence type="ECO:0000313" key="4">
    <source>
        <dbReference type="EMBL" id="RWS23936.1"/>
    </source>
</evidence>
<evidence type="ECO:0000256" key="1">
    <source>
        <dbReference type="ARBA" id="ARBA00005393"/>
    </source>
</evidence>
<sequence length="465" mass="50753">MSHSKMNAQILQIYNCAVNAVKGMNVIRNRISIVENNLFVSDFNESSYVYDLKNTRVYVIGAGKAVFGLCQAFLSVVDDYNKKSHNSRNIIKIESGILSVPFGLKLEESNFLNKYNIQVEFAAKNNLPDENSVKATSSIIQLLEKIKCEAKTGAHSLIISFISGGGSALLSLPKQNISIQEKREFISQLAKSGCDINELNKVRRCLSLVKGGKLAKIALKNSENVQMLNLIASDVIGDSMSAIASGPTFIDFSENPSSDALQVICKYKVNVPDKIKHLIESEQKMDEQMPSLRNVLLVNNSIAVREAQKTASSLGYKVVDMGTNIIGEASQVGKIWAEIAKSEELKNYSQVAWVGGGETTVTISCNSSGVGGRCQEMALSFFNEMLENKNVSFLAAGTDGQDGPTPVAGCVVSGIVNNWKPEAQKALLEHNSYSFWKKYFPASLVNTNGPTGVNVMDIYCMLKIK</sequence>
<feature type="domain" description="MOFRL" evidence="2">
    <location>
        <begin position="352"/>
        <end position="457"/>
    </location>
</feature>
<dbReference type="SUPFAM" id="SSF82544">
    <property type="entry name" value="GckA/TtuD-like"/>
    <property type="match status" value="1"/>
</dbReference>
<name>A0A443S8P2_9ACAR</name>
<evidence type="ECO:0000259" key="3">
    <source>
        <dbReference type="Pfam" id="PF13660"/>
    </source>
</evidence>
<evidence type="ECO:0000259" key="2">
    <source>
        <dbReference type="Pfam" id="PF05161"/>
    </source>
</evidence>
<protein>
    <submittedName>
        <fullName evidence="4">Glycerate kinase-like protein</fullName>
    </submittedName>
</protein>
<dbReference type="EMBL" id="NCKV01005642">
    <property type="protein sequence ID" value="RWS23936.1"/>
    <property type="molecule type" value="Genomic_DNA"/>
</dbReference>
<dbReference type="Proteomes" id="UP000288716">
    <property type="component" value="Unassembled WGS sequence"/>
</dbReference>
<comment type="similarity">
    <text evidence="1">Belongs to the glycerate kinase type-2 family.</text>
</comment>
<reference evidence="4 5" key="1">
    <citation type="journal article" date="2018" name="Gigascience">
        <title>Genomes of trombidid mites reveal novel predicted allergens and laterally-transferred genes associated with secondary metabolism.</title>
        <authorList>
            <person name="Dong X."/>
            <person name="Chaisiri K."/>
            <person name="Xia D."/>
            <person name="Armstrong S.D."/>
            <person name="Fang Y."/>
            <person name="Donnelly M.J."/>
            <person name="Kadowaki T."/>
            <person name="McGarry J.W."/>
            <person name="Darby A.C."/>
            <person name="Makepeace B.L."/>
        </authorList>
    </citation>
    <scope>NUCLEOTIDE SEQUENCE [LARGE SCALE GENOMIC DNA]</scope>
    <source>
        <strain evidence="4">UoL-UT</strain>
    </source>
</reference>
<dbReference type="PANTHER" id="PTHR12227:SF0">
    <property type="entry name" value="GLYCERATE KINASE"/>
    <property type="match status" value="1"/>
</dbReference>
<organism evidence="4 5">
    <name type="scientific">Leptotrombidium deliense</name>
    <dbReference type="NCBI Taxonomy" id="299467"/>
    <lineage>
        <taxon>Eukaryota</taxon>
        <taxon>Metazoa</taxon>
        <taxon>Ecdysozoa</taxon>
        <taxon>Arthropoda</taxon>
        <taxon>Chelicerata</taxon>
        <taxon>Arachnida</taxon>
        <taxon>Acari</taxon>
        <taxon>Acariformes</taxon>
        <taxon>Trombidiformes</taxon>
        <taxon>Prostigmata</taxon>
        <taxon>Anystina</taxon>
        <taxon>Parasitengona</taxon>
        <taxon>Trombiculoidea</taxon>
        <taxon>Trombiculidae</taxon>
        <taxon>Leptotrombidium</taxon>
    </lineage>
</organism>
<dbReference type="Pfam" id="PF05161">
    <property type="entry name" value="MOFRL"/>
    <property type="match status" value="1"/>
</dbReference>
<dbReference type="InterPro" id="IPR037035">
    <property type="entry name" value="GK-like_C_sf"/>
</dbReference>
<dbReference type="PANTHER" id="PTHR12227">
    <property type="entry name" value="GLYCERATE KINASE"/>
    <property type="match status" value="1"/>
</dbReference>
<dbReference type="GO" id="GO:0008887">
    <property type="term" value="F:glycerate kinase activity"/>
    <property type="evidence" value="ECO:0007669"/>
    <property type="project" value="InterPro"/>
</dbReference>
<dbReference type="STRING" id="299467.A0A443S8P2"/>
<dbReference type="Gene3D" id="3.40.1480.10">
    <property type="entry name" value="MOFRL domain"/>
    <property type="match status" value="1"/>
</dbReference>
<keyword evidence="4" id="KW-0808">Transferase</keyword>
<dbReference type="InterPro" id="IPR038614">
    <property type="entry name" value="GK_N_sf"/>
</dbReference>
<dbReference type="InterPro" id="IPR039760">
    <property type="entry name" value="MOFRL_protein"/>
</dbReference>
<keyword evidence="5" id="KW-1185">Reference proteome</keyword>
<comment type="caution">
    <text evidence="4">The sequence shown here is derived from an EMBL/GenBank/DDBJ whole genome shotgun (WGS) entry which is preliminary data.</text>
</comment>
<dbReference type="Gene3D" id="3.40.50.10180">
    <property type="entry name" value="Glycerate kinase, MOFRL-like N-terminal domain"/>
    <property type="match status" value="1"/>
</dbReference>
<dbReference type="Pfam" id="PF13660">
    <property type="entry name" value="DUF4147"/>
    <property type="match status" value="1"/>
</dbReference>
<keyword evidence="4" id="KW-0418">Kinase</keyword>
<evidence type="ECO:0000313" key="5">
    <source>
        <dbReference type="Proteomes" id="UP000288716"/>
    </source>
</evidence>
<dbReference type="InterPro" id="IPR025286">
    <property type="entry name" value="MOFRL_assoc_dom"/>
</dbReference>
<dbReference type="OrthoDB" id="44918at2759"/>